<evidence type="ECO:0000313" key="1">
    <source>
        <dbReference type="EMBL" id="EDR30951.1"/>
    </source>
</evidence>
<reference evidence="1 2" key="2">
    <citation type="submission" date="2010-03" db="EMBL/GenBank/DDBJ databases">
        <authorList>
            <person name="Payne S.H."/>
            <person name="Sutton G.G."/>
        </authorList>
    </citation>
    <scope>NUCLEOTIDE SEQUENCE [LARGE SCALE GENOMIC DNA]</scope>
    <source>
        <strain evidence="1 2">IP275</strain>
    </source>
</reference>
<dbReference type="EMBL" id="AAOS02000029">
    <property type="protein sequence ID" value="EDR30951.1"/>
    <property type="molecule type" value="Genomic_DNA"/>
</dbReference>
<gene>
    <name evidence="1" type="ORF">YPIP275_3018</name>
</gene>
<dbReference type="AlphaFoldDB" id="A0AAV3BAP9"/>
<name>A0AAV3BAP9_YERPE</name>
<evidence type="ECO:0000313" key="2">
    <source>
        <dbReference type="Proteomes" id="UP000004430"/>
    </source>
</evidence>
<protein>
    <submittedName>
        <fullName evidence="1">Uncharacterized protein</fullName>
    </submittedName>
</protein>
<proteinExistence type="predicted"/>
<sequence length="37" mass="4566">MMLLVFFIHLANGFYCYFYLILCGACEFPTDWIKYYR</sequence>
<dbReference type="Proteomes" id="UP000004430">
    <property type="component" value="Unassembled WGS sequence"/>
</dbReference>
<comment type="caution">
    <text evidence="1">The sequence shown here is derived from an EMBL/GenBank/DDBJ whole genome shotgun (WGS) entry which is preliminary data.</text>
</comment>
<organism evidence="1 2">
    <name type="scientific">Yersinia pestis biovar Orientalis str. IP275</name>
    <dbReference type="NCBI Taxonomy" id="373665"/>
    <lineage>
        <taxon>Bacteria</taxon>
        <taxon>Pseudomonadati</taxon>
        <taxon>Pseudomonadota</taxon>
        <taxon>Gammaproteobacteria</taxon>
        <taxon>Enterobacterales</taxon>
        <taxon>Yersiniaceae</taxon>
        <taxon>Yersinia</taxon>
    </lineage>
</organism>
<accession>A0AAV3BAP9</accession>
<reference evidence="1 2" key="1">
    <citation type="submission" date="2008-01" db="EMBL/GenBank/DDBJ databases">
        <title>Yersinia pestis Strain IP275 project at JCVI/TIGR.</title>
        <authorList>
            <person name="Ravel J."/>
            <person name="Eppinger M."/>
            <person name="Fricke W.F."/>
            <person name="Rosovitz M."/>
            <person name="Lindler L.E."/>
            <person name="Bearden S."/>
            <person name="Shriefer M."/>
        </authorList>
    </citation>
    <scope>NUCLEOTIDE SEQUENCE [LARGE SCALE GENOMIC DNA]</scope>
    <source>
        <strain evidence="1 2">IP275</strain>
    </source>
</reference>